<accession>A0A327KGI8</accession>
<dbReference type="AlphaFoldDB" id="A0A327KGI8"/>
<organism evidence="2 3">
    <name type="scientific">Rhodoplanes roseus</name>
    <dbReference type="NCBI Taxonomy" id="29409"/>
    <lineage>
        <taxon>Bacteria</taxon>
        <taxon>Pseudomonadati</taxon>
        <taxon>Pseudomonadota</taxon>
        <taxon>Alphaproteobacteria</taxon>
        <taxon>Hyphomicrobiales</taxon>
        <taxon>Nitrobacteraceae</taxon>
        <taxon>Rhodoplanes</taxon>
    </lineage>
</organism>
<dbReference type="EMBL" id="NPEX01000459">
    <property type="protein sequence ID" value="RAI37231.1"/>
    <property type="molecule type" value="Genomic_DNA"/>
</dbReference>
<sequence length="110" mass="11948">MRLITDVLRDIRRGRPVEEATAALADVVRAVDETGKEGSVTITLKIKPAKHGGPEKTIIAEVKHKKPIADIAPAIFFSDEDGDLHRVDPRQEEMPLNEVGTPTMNAAGRG</sequence>
<evidence type="ECO:0000256" key="1">
    <source>
        <dbReference type="SAM" id="MobiDB-lite"/>
    </source>
</evidence>
<gene>
    <name evidence="2" type="ORF">CH341_29815</name>
</gene>
<evidence type="ECO:0000313" key="2">
    <source>
        <dbReference type="EMBL" id="RAI37231.1"/>
    </source>
</evidence>
<reference evidence="2 3" key="1">
    <citation type="submission" date="2017-07" db="EMBL/GenBank/DDBJ databases">
        <title>Draft Genome Sequences of Select Purple Nonsulfur Bacteria.</title>
        <authorList>
            <person name="Lasarre B."/>
            <person name="Mckinlay J.B."/>
        </authorList>
    </citation>
    <scope>NUCLEOTIDE SEQUENCE [LARGE SCALE GENOMIC DNA]</scope>
    <source>
        <strain evidence="2 3">DSM 5909</strain>
    </source>
</reference>
<proteinExistence type="predicted"/>
<feature type="region of interest" description="Disordered" evidence="1">
    <location>
        <begin position="81"/>
        <end position="110"/>
    </location>
</feature>
<keyword evidence="3" id="KW-1185">Reference proteome</keyword>
<comment type="caution">
    <text evidence="2">The sequence shown here is derived from an EMBL/GenBank/DDBJ whole genome shotgun (WGS) entry which is preliminary data.</text>
</comment>
<name>A0A327KGI8_9BRAD</name>
<dbReference type="Proteomes" id="UP000249130">
    <property type="component" value="Unassembled WGS sequence"/>
</dbReference>
<dbReference type="RefSeq" id="WP_111423131.1">
    <property type="nucleotide sequence ID" value="NZ_NPEX01000459.1"/>
</dbReference>
<protein>
    <submittedName>
        <fullName evidence="2">Uncharacterized protein</fullName>
    </submittedName>
</protein>
<dbReference type="OrthoDB" id="8480781at2"/>
<evidence type="ECO:0000313" key="3">
    <source>
        <dbReference type="Proteomes" id="UP000249130"/>
    </source>
</evidence>
<feature type="compositionally biased region" description="Basic and acidic residues" evidence="1">
    <location>
        <begin position="83"/>
        <end position="93"/>
    </location>
</feature>